<dbReference type="EMBL" id="JAIVGD010000001">
    <property type="protein sequence ID" value="KAH0781113.1"/>
    <property type="molecule type" value="Genomic_DNA"/>
</dbReference>
<accession>A0ABQ7WK83</accession>
<protein>
    <recommendedName>
        <fullName evidence="1">Retrovirus-related Pol polyprotein from transposon TNT 1-94-like beta-barrel domain-containing protein</fullName>
    </recommendedName>
</protein>
<feature type="domain" description="Retrovirus-related Pol polyprotein from transposon TNT 1-94-like beta-barrel" evidence="1">
    <location>
        <begin position="74"/>
        <end position="119"/>
    </location>
</feature>
<organism evidence="2 3">
    <name type="scientific">Solanum tuberosum</name>
    <name type="common">Potato</name>
    <dbReference type="NCBI Taxonomy" id="4113"/>
    <lineage>
        <taxon>Eukaryota</taxon>
        <taxon>Viridiplantae</taxon>
        <taxon>Streptophyta</taxon>
        <taxon>Embryophyta</taxon>
        <taxon>Tracheophyta</taxon>
        <taxon>Spermatophyta</taxon>
        <taxon>Magnoliopsida</taxon>
        <taxon>eudicotyledons</taxon>
        <taxon>Gunneridae</taxon>
        <taxon>Pentapetalae</taxon>
        <taxon>asterids</taxon>
        <taxon>lamiids</taxon>
        <taxon>Solanales</taxon>
        <taxon>Solanaceae</taxon>
        <taxon>Solanoideae</taxon>
        <taxon>Solaneae</taxon>
        <taxon>Solanum</taxon>
    </lineage>
</organism>
<name>A0ABQ7WK83_SOLTU</name>
<sequence>MTTKFKYIVCSIEESKDVDTLSIDELQGPCWNRGRRSNFVETKEDREIKEEEEEEEVSLLMAYTSNGKVSAHLWYLDTGCTNHMCGQKEAFSELDESFQDTVRFGNNSVVSSKGKGKLQEKGYELNIKGGVCKIRDPRSRLIAQISMSSN</sequence>
<evidence type="ECO:0000313" key="2">
    <source>
        <dbReference type="EMBL" id="KAH0781113.1"/>
    </source>
</evidence>
<gene>
    <name evidence="2" type="ORF">KY290_000711</name>
</gene>
<proteinExistence type="predicted"/>
<dbReference type="InterPro" id="IPR054722">
    <property type="entry name" value="PolX-like_BBD"/>
</dbReference>
<reference evidence="2 3" key="1">
    <citation type="journal article" date="2021" name="bioRxiv">
        <title>Chromosome-scale and haplotype-resolved genome assembly of a tetraploid potato cultivar.</title>
        <authorList>
            <person name="Sun H."/>
            <person name="Jiao W.-B."/>
            <person name="Krause K."/>
            <person name="Campoy J.A."/>
            <person name="Goel M."/>
            <person name="Folz-Donahue K."/>
            <person name="Kukat C."/>
            <person name="Huettel B."/>
            <person name="Schneeberger K."/>
        </authorList>
    </citation>
    <scope>NUCLEOTIDE SEQUENCE [LARGE SCALE GENOMIC DNA]</scope>
    <source>
        <strain evidence="2">SolTubOtavaFocal</strain>
        <tissue evidence="2">Leaves</tissue>
    </source>
</reference>
<dbReference type="Pfam" id="PF22936">
    <property type="entry name" value="Pol_BBD"/>
    <property type="match status" value="1"/>
</dbReference>
<evidence type="ECO:0000313" key="3">
    <source>
        <dbReference type="Proteomes" id="UP000826656"/>
    </source>
</evidence>
<comment type="caution">
    <text evidence="2">The sequence shown here is derived from an EMBL/GenBank/DDBJ whole genome shotgun (WGS) entry which is preliminary data.</text>
</comment>
<keyword evidence="3" id="KW-1185">Reference proteome</keyword>
<dbReference type="Proteomes" id="UP000826656">
    <property type="component" value="Unassembled WGS sequence"/>
</dbReference>
<evidence type="ECO:0000259" key="1">
    <source>
        <dbReference type="Pfam" id="PF22936"/>
    </source>
</evidence>